<dbReference type="KEGG" id="upv:EJN92_01000"/>
<dbReference type="EMBL" id="CP034464">
    <property type="protein sequence ID" value="AZP10732.1"/>
    <property type="molecule type" value="Genomic_DNA"/>
</dbReference>
<feature type="transmembrane region" description="Helical" evidence="1">
    <location>
        <begin position="97"/>
        <end position="116"/>
    </location>
</feature>
<keyword evidence="1" id="KW-0812">Transmembrane</keyword>
<organism evidence="2 3">
    <name type="scientific">Undibacterium parvum</name>
    <dbReference type="NCBI Taxonomy" id="401471"/>
    <lineage>
        <taxon>Bacteria</taxon>
        <taxon>Pseudomonadati</taxon>
        <taxon>Pseudomonadota</taxon>
        <taxon>Betaproteobacteria</taxon>
        <taxon>Burkholderiales</taxon>
        <taxon>Oxalobacteraceae</taxon>
        <taxon>Undibacterium</taxon>
    </lineage>
</organism>
<evidence type="ECO:0000313" key="2">
    <source>
        <dbReference type="EMBL" id="AZP10732.1"/>
    </source>
</evidence>
<protein>
    <submittedName>
        <fullName evidence="2">DUF2938 domain-containing protein</fullName>
    </submittedName>
</protein>
<accession>A0A3S9HF61</accession>
<name>A0A3S9HF61_9BURK</name>
<feature type="transmembrane region" description="Helical" evidence="1">
    <location>
        <begin position="137"/>
        <end position="160"/>
    </location>
</feature>
<dbReference type="Proteomes" id="UP000275663">
    <property type="component" value="Chromosome"/>
</dbReference>
<dbReference type="InterPro" id="IPR021329">
    <property type="entry name" value="DUF2938"/>
</dbReference>
<keyword evidence="1" id="KW-0472">Membrane</keyword>
<sequence>MNDLLNVVLIGIGATAVMDLWSLMRQALLRIPMPNYGLLGRWIAHMPRGRFRHNSIKDSAAVRGEAILGWLTHYLVGITFAAMLVAIWGMAWIGLPTIAPALAVGVGSVTAPFFLMQPGMGAGIAASRTPHPASARLQSLITHIVFGCGLYIAARIIVLIA</sequence>
<evidence type="ECO:0000256" key="1">
    <source>
        <dbReference type="SAM" id="Phobius"/>
    </source>
</evidence>
<reference evidence="2 3" key="1">
    <citation type="journal article" date="2011" name="Int. J. Syst. Evol. Microbiol.">
        <title>Description of Undibacterium oligocarboniphilum sp. nov., isolated from purified water, and Undibacterium pigrum strain CCUG 49012 as the type strain of Undibacterium parvum sp. nov., and emended descriptions of the genus Undibacterium and the species Undibacterium pigrum.</title>
        <authorList>
            <person name="Eder W."/>
            <person name="Wanner G."/>
            <person name="Ludwig W."/>
            <person name="Busse H.J."/>
            <person name="Ziemke-Kageler F."/>
            <person name="Lang E."/>
        </authorList>
    </citation>
    <scope>NUCLEOTIDE SEQUENCE [LARGE SCALE GENOMIC DNA]</scope>
    <source>
        <strain evidence="2 3">DSM 23061</strain>
    </source>
</reference>
<gene>
    <name evidence="2" type="ORF">EJN92_01000</name>
</gene>
<dbReference type="AlphaFoldDB" id="A0A3S9HF61"/>
<dbReference type="Pfam" id="PF11158">
    <property type="entry name" value="DUF2938"/>
    <property type="match status" value="1"/>
</dbReference>
<feature type="transmembrane region" description="Helical" evidence="1">
    <location>
        <begin position="67"/>
        <end position="91"/>
    </location>
</feature>
<keyword evidence="1" id="KW-1133">Transmembrane helix</keyword>
<keyword evidence="3" id="KW-1185">Reference proteome</keyword>
<dbReference type="RefSeq" id="WP_126126131.1">
    <property type="nucleotide sequence ID" value="NZ_CP034464.1"/>
</dbReference>
<feature type="transmembrane region" description="Helical" evidence="1">
    <location>
        <begin position="6"/>
        <end position="24"/>
    </location>
</feature>
<evidence type="ECO:0000313" key="3">
    <source>
        <dbReference type="Proteomes" id="UP000275663"/>
    </source>
</evidence>
<proteinExistence type="predicted"/>
<dbReference type="OrthoDB" id="9812539at2"/>